<reference evidence="3" key="1">
    <citation type="submission" date="2013-09" db="EMBL/GenBank/DDBJ databases">
        <title>The Genome Sequence of Anopheles culicifacies species A.</title>
        <authorList>
            <consortium name="The Broad Institute Genomics Platform"/>
            <person name="Neafsey D.E."/>
            <person name="Besansky N."/>
            <person name="Howell P."/>
            <person name="Walton C."/>
            <person name="Young S.K."/>
            <person name="Zeng Q."/>
            <person name="Gargeya S."/>
            <person name="Fitzgerald M."/>
            <person name="Haas B."/>
            <person name="Abouelleil A."/>
            <person name="Allen A.W."/>
            <person name="Alvarado L."/>
            <person name="Arachchi H.M."/>
            <person name="Berlin A.M."/>
            <person name="Chapman S.B."/>
            <person name="Gainer-Dewar J."/>
            <person name="Goldberg J."/>
            <person name="Griggs A."/>
            <person name="Gujja S."/>
            <person name="Hansen M."/>
            <person name="Howarth C."/>
            <person name="Imamovic A."/>
            <person name="Ireland A."/>
            <person name="Larimer J."/>
            <person name="McCowan C."/>
            <person name="Murphy C."/>
            <person name="Pearson M."/>
            <person name="Poon T.W."/>
            <person name="Priest M."/>
            <person name="Roberts A."/>
            <person name="Saif S."/>
            <person name="Shea T."/>
            <person name="Sisk P."/>
            <person name="Sykes S."/>
            <person name="Wortman J."/>
            <person name="Nusbaum C."/>
            <person name="Birren B."/>
        </authorList>
    </citation>
    <scope>NUCLEOTIDE SEQUENCE [LARGE SCALE GENOMIC DNA]</scope>
    <source>
        <strain evidence="3">A-37</strain>
    </source>
</reference>
<name>A0A182MNE2_9DIPT</name>
<feature type="compositionally biased region" description="Polar residues" evidence="1">
    <location>
        <begin position="14"/>
        <end position="27"/>
    </location>
</feature>
<organism evidence="2 3">
    <name type="scientific">Anopheles culicifacies</name>
    <dbReference type="NCBI Taxonomy" id="139723"/>
    <lineage>
        <taxon>Eukaryota</taxon>
        <taxon>Metazoa</taxon>
        <taxon>Ecdysozoa</taxon>
        <taxon>Arthropoda</taxon>
        <taxon>Hexapoda</taxon>
        <taxon>Insecta</taxon>
        <taxon>Pterygota</taxon>
        <taxon>Neoptera</taxon>
        <taxon>Endopterygota</taxon>
        <taxon>Diptera</taxon>
        <taxon>Nematocera</taxon>
        <taxon>Culicoidea</taxon>
        <taxon>Culicidae</taxon>
        <taxon>Anophelinae</taxon>
        <taxon>Anopheles</taxon>
        <taxon>culicifacies species complex</taxon>
    </lineage>
</organism>
<dbReference type="VEuPathDB" id="VectorBase:ACUA022447"/>
<dbReference type="Proteomes" id="UP000075883">
    <property type="component" value="Unassembled WGS sequence"/>
</dbReference>
<feature type="compositionally biased region" description="Basic and acidic residues" evidence="1">
    <location>
        <begin position="281"/>
        <end position="290"/>
    </location>
</feature>
<feature type="compositionally biased region" description="Basic and acidic residues" evidence="1">
    <location>
        <begin position="219"/>
        <end position="230"/>
    </location>
</feature>
<reference evidence="2" key="2">
    <citation type="submission" date="2020-05" db="UniProtKB">
        <authorList>
            <consortium name="EnsemblMetazoa"/>
        </authorList>
    </citation>
    <scope>IDENTIFICATION</scope>
    <source>
        <strain evidence="2">A-37</strain>
    </source>
</reference>
<dbReference type="EnsemblMetazoa" id="ACUA022447-RA">
    <property type="protein sequence ID" value="ACUA022447-PA"/>
    <property type="gene ID" value="ACUA022447"/>
</dbReference>
<feature type="compositionally biased region" description="Acidic residues" evidence="1">
    <location>
        <begin position="205"/>
        <end position="218"/>
    </location>
</feature>
<dbReference type="EMBL" id="AXCM01001840">
    <property type="status" value="NOT_ANNOTATED_CDS"/>
    <property type="molecule type" value="Genomic_DNA"/>
</dbReference>
<feature type="region of interest" description="Disordered" evidence="1">
    <location>
        <begin position="199"/>
        <end position="231"/>
    </location>
</feature>
<keyword evidence="3" id="KW-1185">Reference proteome</keyword>
<dbReference type="AlphaFoldDB" id="A0A182MNE2"/>
<feature type="compositionally biased region" description="Basic residues" evidence="1">
    <location>
        <begin position="243"/>
        <end position="258"/>
    </location>
</feature>
<evidence type="ECO:0000313" key="3">
    <source>
        <dbReference type="Proteomes" id="UP000075883"/>
    </source>
</evidence>
<protein>
    <submittedName>
        <fullName evidence="2">Uncharacterized protein</fullName>
    </submittedName>
</protein>
<evidence type="ECO:0000313" key="2">
    <source>
        <dbReference type="EnsemblMetazoa" id="ACUA022447-PA"/>
    </source>
</evidence>
<accession>A0A182MNE2</accession>
<proteinExistence type="predicted"/>
<sequence>MENKPDMHYEKHTSTTGHAVDSTNSLQPFPLPRSRCHPVLSDVTRLETIRERNSVYSEDGEFIDLPLPPVPNVSNIAKGEVSAVDRKHHDSHDKGSDVASEANAYLQSRLRDFEETDVVTGGEDGTKKSIRSLAIDCSSDAGCASDLTKIKKPQLLLMEEDANSIDSSTASNTLHKSAWSVASIGSTGGEYSNGDYKPGYCSDSIDSDEADLPEEDDYGEHSSGYRDRSPFLRSISLSPVERRFRKLSTSHERRRRANRASSGQSSRIADGWNRQISLPYADHEAGDRHE</sequence>
<feature type="region of interest" description="Disordered" evidence="1">
    <location>
        <begin position="243"/>
        <end position="290"/>
    </location>
</feature>
<feature type="compositionally biased region" description="Basic and acidic residues" evidence="1">
    <location>
        <begin position="1"/>
        <end position="13"/>
    </location>
</feature>
<feature type="region of interest" description="Disordered" evidence="1">
    <location>
        <begin position="1"/>
        <end position="36"/>
    </location>
</feature>
<evidence type="ECO:0000256" key="1">
    <source>
        <dbReference type="SAM" id="MobiDB-lite"/>
    </source>
</evidence>